<evidence type="ECO:0000313" key="2">
    <source>
        <dbReference type="Proteomes" id="UP000623010"/>
    </source>
</evidence>
<dbReference type="EMBL" id="BMWH01000002">
    <property type="protein sequence ID" value="GGZ73491.1"/>
    <property type="molecule type" value="Genomic_DNA"/>
</dbReference>
<accession>A0A918V6N9</accession>
<reference evidence="1" key="2">
    <citation type="submission" date="2020-09" db="EMBL/GenBank/DDBJ databases">
        <authorList>
            <person name="Sun Q."/>
            <person name="Ohkuma M."/>
        </authorList>
    </citation>
    <scope>NUCLEOTIDE SEQUENCE</scope>
    <source>
        <strain evidence="1">JCM 5016</strain>
    </source>
</reference>
<dbReference type="AlphaFoldDB" id="A0A918V6N9"/>
<dbReference type="RefSeq" id="WP_190055947.1">
    <property type="nucleotide sequence ID" value="NZ_BMWH01000002.1"/>
</dbReference>
<protein>
    <submittedName>
        <fullName evidence="1">Uncharacterized protein</fullName>
    </submittedName>
</protein>
<dbReference type="Proteomes" id="UP000623010">
    <property type="component" value="Unassembled WGS sequence"/>
</dbReference>
<sequence>MTAAESQASDTAASGQPAVLRRQVLDDALEKARFAARVDAGDDGAALKVTVLSSKAPFDRTVGDATAWLAGAGIEGTAALNDVYDIVLTLRTAASVDRCIAVLLDPYIGAHTAAAHLDDCLKGHGLTGEITVLETHVELALPDDELGSAVTLAALLGAPGIGDDLVLTRRRGLRRLAERLRWLLTGAVGSVVPVTAEPGCAHAPERVTVHLTIGQAHRLAQCLARPAQDTPPAGCSG</sequence>
<reference evidence="1" key="1">
    <citation type="journal article" date="2014" name="Int. J. Syst. Evol. Microbiol.">
        <title>Complete genome sequence of Corynebacterium casei LMG S-19264T (=DSM 44701T), isolated from a smear-ripened cheese.</title>
        <authorList>
            <consortium name="US DOE Joint Genome Institute (JGI-PGF)"/>
            <person name="Walter F."/>
            <person name="Albersmeier A."/>
            <person name="Kalinowski J."/>
            <person name="Ruckert C."/>
        </authorList>
    </citation>
    <scope>NUCLEOTIDE SEQUENCE</scope>
    <source>
        <strain evidence="1">JCM 5016</strain>
    </source>
</reference>
<comment type="caution">
    <text evidence="1">The sequence shown here is derived from an EMBL/GenBank/DDBJ whole genome shotgun (WGS) entry which is preliminary data.</text>
</comment>
<organism evidence="1 2">
    <name type="scientific">Streptomyces echinoruber</name>
    <dbReference type="NCBI Taxonomy" id="68898"/>
    <lineage>
        <taxon>Bacteria</taxon>
        <taxon>Bacillati</taxon>
        <taxon>Actinomycetota</taxon>
        <taxon>Actinomycetes</taxon>
        <taxon>Kitasatosporales</taxon>
        <taxon>Streptomycetaceae</taxon>
        <taxon>Streptomyces</taxon>
    </lineage>
</organism>
<name>A0A918V6N9_9ACTN</name>
<gene>
    <name evidence="1" type="ORF">GCM10010389_08880</name>
</gene>
<proteinExistence type="predicted"/>
<keyword evidence="2" id="KW-1185">Reference proteome</keyword>
<evidence type="ECO:0000313" key="1">
    <source>
        <dbReference type="EMBL" id="GGZ73491.1"/>
    </source>
</evidence>